<dbReference type="PROSITE" id="PS50240">
    <property type="entry name" value="TRYPSIN_DOM"/>
    <property type="match status" value="1"/>
</dbReference>
<dbReference type="AlphaFoldDB" id="A0AAD8E4D8"/>
<organism evidence="10 11">
    <name type="scientific">Diploptera punctata</name>
    <name type="common">Pacific beetle cockroach</name>
    <dbReference type="NCBI Taxonomy" id="6984"/>
    <lineage>
        <taxon>Eukaryota</taxon>
        <taxon>Metazoa</taxon>
        <taxon>Ecdysozoa</taxon>
        <taxon>Arthropoda</taxon>
        <taxon>Hexapoda</taxon>
        <taxon>Insecta</taxon>
        <taxon>Pterygota</taxon>
        <taxon>Neoptera</taxon>
        <taxon>Polyneoptera</taxon>
        <taxon>Dictyoptera</taxon>
        <taxon>Blattodea</taxon>
        <taxon>Blaberoidea</taxon>
        <taxon>Blaberidae</taxon>
        <taxon>Diplopterinae</taxon>
        <taxon>Diploptera</taxon>
    </lineage>
</organism>
<dbReference type="EMBL" id="JASPKZ010009805">
    <property type="protein sequence ID" value="KAJ9576192.1"/>
    <property type="molecule type" value="Genomic_DNA"/>
</dbReference>
<comment type="subcellular location">
    <subcellularLocation>
        <location evidence="1">Secreted</location>
    </subcellularLocation>
</comment>
<keyword evidence="4" id="KW-0732">Signal</keyword>
<evidence type="ECO:0000313" key="11">
    <source>
        <dbReference type="Proteomes" id="UP001233999"/>
    </source>
</evidence>
<proteinExistence type="predicted"/>
<accession>A0AAD8E4D8</accession>
<dbReference type="GO" id="GO:0005576">
    <property type="term" value="C:extracellular region"/>
    <property type="evidence" value="ECO:0007669"/>
    <property type="project" value="UniProtKB-SubCell"/>
</dbReference>
<keyword evidence="6" id="KW-0720">Serine protease</keyword>
<evidence type="ECO:0000256" key="6">
    <source>
        <dbReference type="ARBA" id="ARBA00022825"/>
    </source>
</evidence>
<evidence type="ECO:0000256" key="7">
    <source>
        <dbReference type="ARBA" id="ARBA00023145"/>
    </source>
</evidence>
<evidence type="ECO:0000259" key="9">
    <source>
        <dbReference type="PROSITE" id="PS50240"/>
    </source>
</evidence>
<dbReference type="SUPFAM" id="SSF50494">
    <property type="entry name" value="Trypsin-like serine proteases"/>
    <property type="match status" value="1"/>
</dbReference>
<keyword evidence="7" id="KW-0865">Zymogen</keyword>
<dbReference type="SMART" id="SM00020">
    <property type="entry name" value="Tryp_SPc"/>
    <property type="match status" value="1"/>
</dbReference>
<gene>
    <name evidence="10" type="ORF">L9F63_006925</name>
</gene>
<dbReference type="FunFam" id="2.40.10.10:FF:000146">
    <property type="entry name" value="Serine protease 53"/>
    <property type="match status" value="1"/>
</dbReference>
<protein>
    <recommendedName>
        <fullName evidence="9">Peptidase S1 domain-containing protein</fullName>
    </recommendedName>
</protein>
<keyword evidence="2" id="KW-0964">Secreted</keyword>
<evidence type="ECO:0000256" key="2">
    <source>
        <dbReference type="ARBA" id="ARBA00022525"/>
    </source>
</evidence>
<dbReference type="Pfam" id="PF00089">
    <property type="entry name" value="Trypsin"/>
    <property type="match status" value="1"/>
</dbReference>
<dbReference type="CDD" id="cd00190">
    <property type="entry name" value="Tryp_SPc"/>
    <property type="match status" value="1"/>
</dbReference>
<keyword evidence="5" id="KW-0378">Hydrolase</keyword>
<evidence type="ECO:0000256" key="3">
    <source>
        <dbReference type="ARBA" id="ARBA00022670"/>
    </source>
</evidence>
<dbReference type="PANTHER" id="PTHR24260">
    <property type="match status" value="1"/>
</dbReference>
<dbReference type="InterPro" id="IPR001314">
    <property type="entry name" value="Peptidase_S1A"/>
</dbReference>
<dbReference type="Gene3D" id="2.40.10.10">
    <property type="entry name" value="Trypsin-like serine proteases"/>
    <property type="match status" value="1"/>
</dbReference>
<reference evidence="10" key="2">
    <citation type="submission" date="2023-05" db="EMBL/GenBank/DDBJ databases">
        <authorList>
            <person name="Fouks B."/>
        </authorList>
    </citation>
    <scope>NUCLEOTIDE SEQUENCE</scope>
    <source>
        <strain evidence="10">Stay&amp;Tobe</strain>
        <tissue evidence="10">Testes</tissue>
    </source>
</reference>
<reference evidence="10" key="1">
    <citation type="journal article" date="2023" name="IScience">
        <title>Live-bearing cockroach genome reveals convergent evolutionary mechanisms linked to viviparity in insects and beyond.</title>
        <authorList>
            <person name="Fouks B."/>
            <person name="Harrison M.C."/>
            <person name="Mikhailova A.A."/>
            <person name="Marchal E."/>
            <person name="English S."/>
            <person name="Carruthers M."/>
            <person name="Jennings E.C."/>
            <person name="Chiamaka E.L."/>
            <person name="Frigard R.A."/>
            <person name="Pippel M."/>
            <person name="Attardo G.M."/>
            <person name="Benoit J.B."/>
            <person name="Bornberg-Bauer E."/>
            <person name="Tobe S.S."/>
        </authorList>
    </citation>
    <scope>NUCLEOTIDE SEQUENCE</scope>
    <source>
        <strain evidence="10">Stay&amp;Tobe</strain>
    </source>
</reference>
<dbReference type="PANTHER" id="PTHR24260:SF143">
    <property type="entry name" value="SERINE PROTEASE GD-LIKE PROTEIN"/>
    <property type="match status" value="1"/>
</dbReference>
<dbReference type="InterPro" id="IPR009003">
    <property type="entry name" value="Peptidase_S1_PA"/>
</dbReference>
<keyword evidence="8" id="KW-1015">Disulfide bond</keyword>
<feature type="non-terminal residue" evidence="10">
    <location>
        <position position="1"/>
    </location>
</feature>
<evidence type="ECO:0000313" key="10">
    <source>
        <dbReference type="EMBL" id="KAJ9576192.1"/>
    </source>
</evidence>
<dbReference type="PROSITE" id="PS00134">
    <property type="entry name" value="TRYPSIN_HIS"/>
    <property type="match status" value="1"/>
</dbReference>
<name>A0AAD8E4D8_DIPPU</name>
<dbReference type="Proteomes" id="UP001233999">
    <property type="component" value="Unassembled WGS sequence"/>
</dbReference>
<evidence type="ECO:0000256" key="1">
    <source>
        <dbReference type="ARBA" id="ARBA00004613"/>
    </source>
</evidence>
<sequence>VGIAYVGDLMTMCTGEQYPGSKEPILYRVHFPLKWPIPVVKEISMNGNVFCIANPQPTITKLSLDHSLRSLLPSTYIQGNDAKLWNNIPDNQNPNAQYQSLTQSRPGKYQIQVTPQPEIAKYQPGTGSYNQQTGQYLLVPPAQGVFTPNSPSITYQPGTGTYSPVTPSQQNGQNILIPPDSQTGRVFRPNLQTTNYQPNAGTSPQFILSQQNDKYILVPADSQTEGVFRPNRPSQPQKIYYRPGGGTSPQVIQPQQNGQYILVPPDSQTEGVFRPNRPSQPQNINYQNGAGTSTHQNGQYWPTGKTEDVFRPNYTASVITSTVPPFTTSTTMKPTAQAPAVSLDVECGVSVRGPLPLVYNGLPTDKGEWPWLVAMFIKSKTASLQFQCGASLLSRTIVLTAAHCVKYRGRPEVRAESIVLFIGKFNLQEWTETTSQVRNVEVVHIHPEFRSDDGTYEADLAILVLNEPVQYTIYVRPICLWKFSVDINQIVGQSGTAVGWGKDEKGTENTRPRKVTMPIVSHGNCILSNKEFAYYVSNRTFCAGKQDGTGPCSGDSGGGFMMGYKEGNNLRWYLRGVIHLSLLDKESMKCDLNNYLIYTDVAMFLDWLTKFIT</sequence>
<dbReference type="GO" id="GO:0004252">
    <property type="term" value="F:serine-type endopeptidase activity"/>
    <property type="evidence" value="ECO:0007669"/>
    <property type="project" value="InterPro"/>
</dbReference>
<dbReference type="InterPro" id="IPR051333">
    <property type="entry name" value="CLIP_Serine_Protease"/>
</dbReference>
<evidence type="ECO:0000256" key="4">
    <source>
        <dbReference type="ARBA" id="ARBA00022729"/>
    </source>
</evidence>
<dbReference type="InterPro" id="IPR001254">
    <property type="entry name" value="Trypsin_dom"/>
</dbReference>
<comment type="caution">
    <text evidence="10">The sequence shown here is derived from an EMBL/GenBank/DDBJ whole genome shotgun (WGS) entry which is preliminary data.</text>
</comment>
<dbReference type="InterPro" id="IPR018114">
    <property type="entry name" value="TRYPSIN_HIS"/>
</dbReference>
<evidence type="ECO:0000256" key="5">
    <source>
        <dbReference type="ARBA" id="ARBA00022801"/>
    </source>
</evidence>
<evidence type="ECO:0000256" key="8">
    <source>
        <dbReference type="ARBA" id="ARBA00023157"/>
    </source>
</evidence>
<feature type="domain" description="Peptidase S1" evidence="9">
    <location>
        <begin position="358"/>
        <end position="613"/>
    </location>
</feature>
<keyword evidence="3" id="KW-0645">Protease</keyword>
<dbReference type="InterPro" id="IPR043504">
    <property type="entry name" value="Peptidase_S1_PA_chymotrypsin"/>
</dbReference>
<keyword evidence="11" id="KW-1185">Reference proteome</keyword>
<dbReference type="PRINTS" id="PR00722">
    <property type="entry name" value="CHYMOTRYPSIN"/>
</dbReference>
<dbReference type="GO" id="GO:0006508">
    <property type="term" value="P:proteolysis"/>
    <property type="evidence" value="ECO:0007669"/>
    <property type="project" value="UniProtKB-KW"/>
</dbReference>